<feature type="signal peptide" evidence="1">
    <location>
        <begin position="1"/>
        <end position="17"/>
    </location>
</feature>
<evidence type="ECO:0000313" key="3">
    <source>
        <dbReference type="Proteomes" id="UP000070700"/>
    </source>
</evidence>
<sequence>MHSSIILLSAFLSAVMASPQSTTPVALGGTCTSSSQWANGASCYAVNSMAVTLCGNFSATCSSDSQCAFNTCVSGSCEGVLSSSSATLTTIPTTTSSIPSSTATSTTIPLGASCTTSAQCANGASCYAVNSMEVTLCGNQGATCTSDSQCAFSACVSGSCNGVLSSTSTSSFASSFGKTSSTIMPTTSKASGSRSNVTVTSTSTGVPAGFTTSVTVINGVTSSVLVNSVGATTSFGAVATSISVSTQASGAGRLVADFSGVLAVVGGFAMLL</sequence>
<gene>
    <name evidence="2" type="ORF">LY89DRAFT_787003</name>
</gene>
<dbReference type="EMBL" id="KQ947427">
    <property type="protein sequence ID" value="KUJ11401.1"/>
    <property type="molecule type" value="Genomic_DNA"/>
</dbReference>
<dbReference type="GeneID" id="28832760"/>
<evidence type="ECO:0000256" key="1">
    <source>
        <dbReference type="SAM" id="SignalP"/>
    </source>
</evidence>
<dbReference type="OrthoDB" id="5413589at2759"/>
<evidence type="ECO:0000313" key="2">
    <source>
        <dbReference type="EMBL" id="KUJ11401.1"/>
    </source>
</evidence>
<keyword evidence="1" id="KW-0732">Signal</keyword>
<feature type="chain" id="PRO_5008267439" evidence="1">
    <location>
        <begin position="18"/>
        <end position="272"/>
    </location>
</feature>
<dbReference type="InParanoid" id="A0A194WTY0"/>
<dbReference type="KEGG" id="psco:LY89DRAFT_787003"/>
<name>A0A194WTY0_MOLSC</name>
<dbReference type="AlphaFoldDB" id="A0A194WTY0"/>
<accession>A0A194WTY0</accession>
<reference evidence="2 3" key="1">
    <citation type="submission" date="2015-10" db="EMBL/GenBank/DDBJ databases">
        <title>Full genome of DAOMC 229536 Phialocephala scopiformis, a fungal endophyte of spruce producing the potent anti-insectan compound rugulosin.</title>
        <authorList>
            <consortium name="DOE Joint Genome Institute"/>
            <person name="Walker A.K."/>
            <person name="Frasz S.L."/>
            <person name="Seifert K.A."/>
            <person name="Miller J.D."/>
            <person name="Mondo S.J."/>
            <person name="Labutti K."/>
            <person name="Lipzen A."/>
            <person name="Dockter R."/>
            <person name="Kennedy M."/>
            <person name="Grigoriev I.V."/>
            <person name="Spatafora J.W."/>
        </authorList>
    </citation>
    <scope>NUCLEOTIDE SEQUENCE [LARGE SCALE GENOMIC DNA]</scope>
    <source>
        <strain evidence="2 3">CBS 120377</strain>
    </source>
</reference>
<proteinExistence type="predicted"/>
<organism evidence="2 3">
    <name type="scientific">Mollisia scopiformis</name>
    <name type="common">Conifer needle endophyte fungus</name>
    <name type="synonym">Phialocephala scopiformis</name>
    <dbReference type="NCBI Taxonomy" id="149040"/>
    <lineage>
        <taxon>Eukaryota</taxon>
        <taxon>Fungi</taxon>
        <taxon>Dikarya</taxon>
        <taxon>Ascomycota</taxon>
        <taxon>Pezizomycotina</taxon>
        <taxon>Leotiomycetes</taxon>
        <taxon>Helotiales</taxon>
        <taxon>Mollisiaceae</taxon>
        <taxon>Mollisia</taxon>
    </lineage>
</organism>
<dbReference type="RefSeq" id="XP_018065756.1">
    <property type="nucleotide sequence ID" value="XM_018223034.1"/>
</dbReference>
<keyword evidence="3" id="KW-1185">Reference proteome</keyword>
<protein>
    <submittedName>
        <fullName evidence="2">Uncharacterized protein</fullName>
    </submittedName>
</protein>
<dbReference type="Proteomes" id="UP000070700">
    <property type="component" value="Unassembled WGS sequence"/>
</dbReference>